<dbReference type="Pfam" id="PF02515">
    <property type="entry name" value="CoA_transf_3"/>
    <property type="match status" value="1"/>
</dbReference>
<dbReference type="Gene3D" id="3.30.1540.10">
    <property type="entry name" value="formyl-coa transferase, domain 3"/>
    <property type="match status" value="1"/>
</dbReference>
<reference evidence="2 3" key="1">
    <citation type="journal article" date="2014" name="Nature">
        <title>An environmental bacterial taxon with a large and distinct metabolic repertoire.</title>
        <authorList>
            <person name="Wilson M.C."/>
            <person name="Mori T."/>
            <person name="Ruckert C."/>
            <person name="Uria A.R."/>
            <person name="Helf M.J."/>
            <person name="Takada K."/>
            <person name="Gernert C."/>
            <person name="Steffens U.A."/>
            <person name="Heycke N."/>
            <person name="Schmitt S."/>
            <person name="Rinke C."/>
            <person name="Helfrich E.J."/>
            <person name="Brachmann A.O."/>
            <person name="Gurgui C."/>
            <person name="Wakimoto T."/>
            <person name="Kracht M."/>
            <person name="Crusemann M."/>
            <person name="Hentschel U."/>
            <person name="Abe I."/>
            <person name="Matsunaga S."/>
            <person name="Kalinowski J."/>
            <person name="Takeyama H."/>
            <person name="Piel J."/>
        </authorList>
    </citation>
    <scope>NUCLEOTIDE SEQUENCE [LARGE SCALE GENOMIC DNA]</scope>
    <source>
        <strain evidence="3">TSY1</strain>
    </source>
</reference>
<dbReference type="PANTHER" id="PTHR48207:SF3">
    <property type="entry name" value="SUCCINATE--HYDROXYMETHYLGLUTARATE COA-TRANSFERASE"/>
    <property type="match status" value="1"/>
</dbReference>
<dbReference type="Proteomes" id="UP000019141">
    <property type="component" value="Unassembled WGS sequence"/>
</dbReference>
<dbReference type="PANTHER" id="PTHR48207">
    <property type="entry name" value="SUCCINATE--HYDROXYMETHYLGLUTARATE COA-TRANSFERASE"/>
    <property type="match status" value="1"/>
</dbReference>
<protein>
    <recommendedName>
        <fullName evidence="4">Formyl-CoA transferase</fullName>
    </recommendedName>
</protein>
<dbReference type="InterPro" id="IPR044855">
    <property type="entry name" value="CoA-Trfase_III_dom3_sf"/>
</dbReference>
<dbReference type="InterPro" id="IPR050483">
    <property type="entry name" value="CoA-transferase_III_domain"/>
</dbReference>
<keyword evidence="1" id="KW-0808">Transferase</keyword>
<accession>W4LAP0</accession>
<evidence type="ECO:0000313" key="3">
    <source>
        <dbReference type="Proteomes" id="UP000019141"/>
    </source>
</evidence>
<dbReference type="AlphaFoldDB" id="W4LAP0"/>
<feature type="non-terminal residue" evidence="2">
    <location>
        <position position="1"/>
    </location>
</feature>
<dbReference type="GO" id="GO:0008410">
    <property type="term" value="F:CoA-transferase activity"/>
    <property type="evidence" value="ECO:0007669"/>
    <property type="project" value="TreeGrafter"/>
</dbReference>
<evidence type="ECO:0008006" key="4">
    <source>
        <dbReference type="Google" id="ProtNLM"/>
    </source>
</evidence>
<proteinExistence type="predicted"/>
<dbReference type="InterPro" id="IPR023606">
    <property type="entry name" value="CoA-Trfase_III_dom_1_sf"/>
</dbReference>
<dbReference type="Gene3D" id="3.40.50.10540">
    <property type="entry name" value="Crotonobetainyl-coa:carnitine coa-transferase, domain 1"/>
    <property type="match status" value="1"/>
</dbReference>
<evidence type="ECO:0000256" key="1">
    <source>
        <dbReference type="ARBA" id="ARBA00022679"/>
    </source>
</evidence>
<dbReference type="HOGENOM" id="CLU_695424_0_0_7"/>
<sequence length="335" mass="36544">TPGITLNLKSESGRNMFLKMVEQADVVVENYSPGVMERLNLGYEVLKEVNPMIIYATIKGFGTYGPYSGYKSFDMVAQAMGGAMSVTGAPDGPPMKPGPTIGDTGTGIHTAAGIMAAYIDRMTHGRGQKVEVSMQDAVVNYCRVKIRESYVTKAPATRLGNRTPGISPGNVFPCKPGGPNDYVYVFVMPTTQSMWDNLLKAMGREELLEDERFADIAELHQYNDEIEAMVSEWTQKHTKYEVMDILGNVGVPCGACLDTLEVLNDPHLRQRGMVVDVDHPKAGTFAMPACPIQLSESPVDVMPSPLLGQDNEAVYNRLLGLDETALDQLKNTGDI</sequence>
<dbReference type="EMBL" id="AZHW01001008">
    <property type="protein sequence ID" value="ETW94770.1"/>
    <property type="molecule type" value="Genomic_DNA"/>
</dbReference>
<organism evidence="2 3">
    <name type="scientific">Entotheonella factor</name>
    <dbReference type="NCBI Taxonomy" id="1429438"/>
    <lineage>
        <taxon>Bacteria</taxon>
        <taxon>Pseudomonadati</taxon>
        <taxon>Nitrospinota/Tectimicrobiota group</taxon>
        <taxon>Candidatus Tectimicrobiota</taxon>
        <taxon>Candidatus Entotheonellia</taxon>
        <taxon>Candidatus Entotheonellales</taxon>
        <taxon>Candidatus Entotheonellaceae</taxon>
        <taxon>Candidatus Entotheonella</taxon>
    </lineage>
</organism>
<gene>
    <name evidence="2" type="ORF">ETSY1_33425</name>
</gene>
<dbReference type="SUPFAM" id="SSF89796">
    <property type="entry name" value="CoA-transferase family III (CaiB/BaiF)"/>
    <property type="match status" value="1"/>
</dbReference>
<dbReference type="InterPro" id="IPR003673">
    <property type="entry name" value="CoA-Trfase_fam_III"/>
</dbReference>
<name>W4LAP0_ENTF1</name>
<evidence type="ECO:0000313" key="2">
    <source>
        <dbReference type="EMBL" id="ETW94770.1"/>
    </source>
</evidence>
<comment type="caution">
    <text evidence="2">The sequence shown here is derived from an EMBL/GenBank/DDBJ whole genome shotgun (WGS) entry which is preliminary data.</text>
</comment>
<keyword evidence="3" id="KW-1185">Reference proteome</keyword>